<dbReference type="AlphaFoldDB" id="A0A292YS99"/>
<proteinExistence type="predicted"/>
<dbReference type="Pfam" id="PF04014">
    <property type="entry name" value="MazE_antitoxin"/>
    <property type="match status" value="1"/>
</dbReference>
<reference evidence="4" key="1">
    <citation type="submission" date="2017-07" db="EMBL/GenBank/DDBJ databases">
        <title>Draft genome sequence of Effusibacillus lacus strain skLN1.</title>
        <authorList>
            <person name="Watanabe M."/>
            <person name="Kojima H."/>
            <person name="Fukui M."/>
        </authorList>
    </citation>
    <scope>NUCLEOTIDE SEQUENCE [LARGE SCALE GENOMIC DNA]</scope>
    <source>
        <strain evidence="4">skLN1</strain>
    </source>
</reference>
<keyword evidence="4" id="KW-1185">Reference proteome</keyword>
<gene>
    <name evidence="3" type="ORF">EFBL_3737</name>
</gene>
<dbReference type="NCBIfam" id="TIGR01439">
    <property type="entry name" value="lp_hng_hel_AbrB"/>
    <property type="match status" value="1"/>
</dbReference>
<dbReference type="PANTHER" id="PTHR34860">
    <property type="entry name" value="REPRESSOR-LIKE PROTEIN SSO7C3"/>
    <property type="match status" value="1"/>
</dbReference>
<dbReference type="PANTHER" id="PTHR34860:SF6">
    <property type="entry name" value="REPRESSOR-LIKE PROTEIN SSO7C3"/>
    <property type="match status" value="1"/>
</dbReference>
<evidence type="ECO:0000256" key="1">
    <source>
        <dbReference type="PROSITE-ProRule" id="PRU01076"/>
    </source>
</evidence>
<evidence type="ECO:0000259" key="2">
    <source>
        <dbReference type="PROSITE" id="PS51740"/>
    </source>
</evidence>
<dbReference type="OrthoDB" id="9811597at2"/>
<evidence type="ECO:0000313" key="3">
    <source>
        <dbReference type="EMBL" id="GAX92046.1"/>
    </source>
</evidence>
<dbReference type="InterPro" id="IPR007159">
    <property type="entry name" value="SpoVT-AbrB_dom"/>
</dbReference>
<dbReference type="RefSeq" id="WP_096184440.1">
    <property type="nucleotide sequence ID" value="NZ_BDUF01000121.1"/>
</dbReference>
<dbReference type="GO" id="GO:0003677">
    <property type="term" value="F:DNA binding"/>
    <property type="evidence" value="ECO:0007669"/>
    <property type="project" value="UniProtKB-UniRule"/>
</dbReference>
<dbReference type="InterPro" id="IPR037914">
    <property type="entry name" value="SpoVT-AbrB_sf"/>
</dbReference>
<organism evidence="3 4">
    <name type="scientific">Effusibacillus lacus</name>
    <dbReference type="NCBI Taxonomy" id="1348429"/>
    <lineage>
        <taxon>Bacteria</taxon>
        <taxon>Bacillati</taxon>
        <taxon>Bacillota</taxon>
        <taxon>Bacilli</taxon>
        <taxon>Bacillales</taxon>
        <taxon>Alicyclobacillaceae</taxon>
        <taxon>Effusibacillus</taxon>
    </lineage>
</organism>
<dbReference type="Gene3D" id="2.10.260.10">
    <property type="match status" value="1"/>
</dbReference>
<dbReference type="Proteomes" id="UP000217785">
    <property type="component" value="Unassembled WGS sequence"/>
</dbReference>
<name>A0A292YS99_9BACL</name>
<dbReference type="EMBL" id="BDUF01000121">
    <property type="protein sequence ID" value="GAX92046.1"/>
    <property type="molecule type" value="Genomic_DNA"/>
</dbReference>
<comment type="caution">
    <text evidence="3">The sequence shown here is derived from an EMBL/GenBank/DDBJ whole genome shotgun (WGS) entry which is preliminary data.</text>
</comment>
<feature type="domain" description="SpoVT-AbrB" evidence="2">
    <location>
        <begin position="1"/>
        <end position="46"/>
    </location>
</feature>
<accession>A0A292YS99</accession>
<keyword evidence="1 3" id="KW-0238">DNA-binding</keyword>
<protein>
    <submittedName>
        <fullName evidence="3">AbrB/MazE/SpoVT family DNA-binding domain-containing protein</fullName>
    </submittedName>
</protein>
<dbReference type="PROSITE" id="PS51740">
    <property type="entry name" value="SPOVT_ABRB"/>
    <property type="match status" value="1"/>
</dbReference>
<evidence type="ECO:0000313" key="4">
    <source>
        <dbReference type="Proteomes" id="UP000217785"/>
    </source>
</evidence>
<sequence length="88" mass="10044">MEVSRISSKGQVTIPKSIRERLKLDAGDKVAFIEENGKIIITKSSTIALREFFESVAKEAEAKGITGEDLLNDLEKVREEMWNERYKK</sequence>
<dbReference type="InterPro" id="IPR052975">
    <property type="entry name" value="Repressor-like_regulatory"/>
</dbReference>
<dbReference type="SUPFAM" id="SSF89447">
    <property type="entry name" value="AbrB/MazE/MraZ-like"/>
    <property type="match status" value="1"/>
</dbReference>
<dbReference type="SMART" id="SM00966">
    <property type="entry name" value="SpoVT_AbrB"/>
    <property type="match status" value="1"/>
</dbReference>